<evidence type="ECO:0000256" key="8">
    <source>
        <dbReference type="ARBA" id="ARBA00023242"/>
    </source>
</evidence>
<dbReference type="GO" id="GO:0004527">
    <property type="term" value="F:exonuclease activity"/>
    <property type="evidence" value="ECO:0007669"/>
    <property type="project" value="UniProtKB-KW"/>
</dbReference>
<dbReference type="OrthoDB" id="47785at2759"/>
<keyword evidence="6" id="KW-0269">Exonuclease</keyword>
<evidence type="ECO:0000256" key="3">
    <source>
        <dbReference type="ARBA" id="ARBA00022722"/>
    </source>
</evidence>
<dbReference type="AlphaFoldDB" id="A0A3P6RCB3"/>
<evidence type="ECO:0000256" key="7">
    <source>
        <dbReference type="ARBA" id="ARBA00023204"/>
    </source>
</evidence>
<evidence type="ECO:0000256" key="6">
    <source>
        <dbReference type="ARBA" id="ARBA00022839"/>
    </source>
</evidence>
<keyword evidence="4" id="KW-0227">DNA damage</keyword>
<dbReference type="Gene3D" id="3.30.870.10">
    <property type="entry name" value="Endonuclease Chain A"/>
    <property type="match status" value="2"/>
</dbReference>
<dbReference type="Pfam" id="PF06087">
    <property type="entry name" value="Tyr-DNA_phospho"/>
    <property type="match status" value="1"/>
</dbReference>
<keyword evidence="7" id="KW-0234">DNA repair</keyword>
<dbReference type="GO" id="GO:0005634">
    <property type="term" value="C:nucleus"/>
    <property type="evidence" value="ECO:0007669"/>
    <property type="project" value="UniProtKB-SubCell"/>
</dbReference>
<sequence>ISADWGEKTQCFYYATGPFSDNRATTESDFVGDLYSYLSEYHLEELDYWIDRIKSCDFSANTDRLVFSVPGYHHSTRMSKFGHPSLARLLKERPAPKKGARQLFIVQCSSIGVLGDNGKAWLLDQLLNSLQGGKSRDLGVFGGIPKIFL</sequence>
<dbReference type="PANTHER" id="PTHR12415">
    <property type="entry name" value="TYROSYL-DNA PHOSPHODIESTERASE 1"/>
    <property type="match status" value="1"/>
</dbReference>
<evidence type="ECO:0000313" key="10">
    <source>
        <dbReference type="Proteomes" id="UP000271889"/>
    </source>
</evidence>
<comment type="similarity">
    <text evidence="2">Belongs to the tyrosyl-DNA phosphodiesterase family.</text>
</comment>
<feature type="non-terminal residue" evidence="9">
    <location>
        <position position="1"/>
    </location>
</feature>
<gene>
    <name evidence="9" type="ORF">CGOC_LOCUS4868</name>
</gene>
<dbReference type="GO" id="GO:0017005">
    <property type="term" value="F:3'-tyrosyl-DNA phosphodiesterase activity"/>
    <property type="evidence" value="ECO:0007669"/>
    <property type="project" value="TreeGrafter"/>
</dbReference>
<evidence type="ECO:0000256" key="5">
    <source>
        <dbReference type="ARBA" id="ARBA00022801"/>
    </source>
</evidence>
<accession>A0A3P6RCB3</accession>
<evidence type="ECO:0000256" key="1">
    <source>
        <dbReference type="ARBA" id="ARBA00004123"/>
    </source>
</evidence>
<dbReference type="InterPro" id="IPR010347">
    <property type="entry name" value="Tdp1"/>
</dbReference>
<reference evidence="9 10" key="1">
    <citation type="submission" date="2018-11" db="EMBL/GenBank/DDBJ databases">
        <authorList>
            <consortium name="Pathogen Informatics"/>
        </authorList>
    </citation>
    <scope>NUCLEOTIDE SEQUENCE [LARGE SCALE GENOMIC DNA]</scope>
</reference>
<comment type="subcellular location">
    <subcellularLocation>
        <location evidence="1">Nucleus</location>
    </subcellularLocation>
</comment>
<dbReference type="GO" id="GO:0003697">
    <property type="term" value="F:single-stranded DNA binding"/>
    <property type="evidence" value="ECO:0007669"/>
    <property type="project" value="TreeGrafter"/>
</dbReference>
<keyword evidence="5" id="KW-0378">Hydrolase</keyword>
<dbReference type="PANTHER" id="PTHR12415:SF0">
    <property type="entry name" value="TYROSYL-DNA PHOSPHODIESTERASE 1"/>
    <property type="match status" value="1"/>
</dbReference>
<dbReference type="GO" id="GO:0006281">
    <property type="term" value="P:DNA repair"/>
    <property type="evidence" value="ECO:0007669"/>
    <property type="project" value="UniProtKB-KW"/>
</dbReference>
<evidence type="ECO:0000256" key="4">
    <source>
        <dbReference type="ARBA" id="ARBA00022763"/>
    </source>
</evidence>
<organism evidence="9 10">
    <name type="scientific">Cylicostephanus goldi</name>
    <name type="common">Nematode worm</name>
    <dbReference type="NCBI Taxonomy" id="71465"/>
    <lineage>
        <taxon>Eukaryota</taxon>
        <taxon>Metazoa</taxon>
        <taxon>Ecdysozoa</taxon>
        <taxon>Nematoda</taxon>
        <taxon>Chromadorea</taxon>
        <taxon>Rhabditida</taxon>
        <taxon>Rhabditina</taxon>
        <taxon>Rhabditomorpha</taxon>
        <taxon>Strongyloidea</taxon>
        <taxon>Strongylidae</taxon>
        <taxon>Cylicostephanus</taxon>
    </lineage>
</organism>
<protein>
    <submittedName>
        <fullName evidence="9">Uncharacterized protein</fullName>
    </submittedName>
</protein>
<proteinExistence type="inferred from homology"/>
<evidence type="ECO:0000256" key="2">
    <source>
        <dbReference type="ARBA" id="ARBA00010205"/>
    </source>
</evidence>
<dbReference type="GO" id="GO:0003690">
    <property type="term" value="F:double-stranded DNA binding"/>
    <property type="evidence" value="ECO:0007669"/>
    <property type="project" value="TreeGrafter"/>
</dbReference>
<name>A0A3P6RCB3_CYLGO</name>
<dbReference type="SUPFAM" id="SSF56024">
    <property type="entry name" value="Phospholipase D/nuclease"/>
    <property type="match status" value="2"/>
</dbReference>
<keyword evidence="3" id="KW-0540">Nuclease</keyword>
<keyword evidence="8" id="KW-0539">Nucleus</keyword>
<evidence type="ECO:0000313" key="9">
    <source>
        <dbReference type="EMBL" id="VDK60016.1"/>
    </source>
</evidence>
<keyword evidence="10" id="KW-1185">Reference proteome</keyword>
<dbReference type="Proteomes" id="UP000271889">
    <property type="component" value="Unassembled WGS sequence"/>
</dbReference>
<dbReference type="EMBL" id="UYRV01014008">
    <property type="protein sequence ID" value="VDK60016.1"/>
    <property type="molecule type" value="Genomic_DNA"/>
</dbReference>